<evidence type="ECO:0000256" key="1">
    <source>
        <dbReference type="SAM" id="Phobius"/>
    </source>
</evidence>
<feature type="transmembrane region" description="Helical" evidence="1">
    <location>
        <begin position="27"/>
        <end position="46"/>
    </location>
</feature>
<reference evidence="2 4" key="1">
    <citation type="submission" date="2019-01" db="EMBL/GenBank/DDBJ databases">
        <title>Sequencing of cultivated peanut Arachis hypogaea provides insights into genome evolution and oil improvement.</title>
        <authorList>
            <person name="Chen X."/>
        </authorList>
    </citation>
    <scope>NUCLEOTIDE SEQUENCE [LARGE SCALE GENOMIC DNA]</scope>
    <source>
        <strain evidence="4">cv. Fuhuasheng</strain>
        <strain evidence="2">GDAAS-fuhuasheng2018</strain>
        <tissue evidence="2">Leaves</tissue>
    </source>
</reference>
<feature type="transmembrane region" description="Helical" evidence="1">
    <location>
        <begin position="6"/>
        <end position="22"/>
    </location>
</feature>
<dbReference type="EMBL" id="SDMP01000010">
    <property type="protein sequence ID" value="RYR33220.1"/>
    <property type="molecule type" value="Genomic_DNA"/>
</dbReference>
<dbReference type="EMBL" id="SDMP01000020">
    <property type="protein sequence ID" value="RYQ85757.1"/>
    <property type="molecule type" value="Genomic_DNA"/>
</dbReference>
<accession>A0A444X7T9</accession>
<gene>
    <name evidence="3" type="ORF">Ahy_A10g047779</name>
    <name evidence="2" type="ORF">Ahy_B10g105355</name>
</gene>
<name>A0A444X7T9_ARAHY</name>
<dbReference type="AlphaFoldDB" id="A0A444X7T9"/>
<proteinExistence type="predicted"/>
<keyword evidence="4" id="KW-1185">Reference proteome</keyword>
<protein>
    <submittedName>
        <fullName evidence="2">Uncharacterized protein</fullName>
    </submittedName>
</protein>
<evidence type="ECO:0000313" key="2">
    <source>
        <dbReference type="EMBL" id="RYQ85757.1"/>
    </source>
</evidence>
<keyword evidence="1" id="KW-0472">Membrane</keyword>
<dbReference type="Proteomes" id="UP000289738">
    <property type="component" value="Chromosome B10"/>
</dbReference>
<evidence type="ECO:0000313" key="4">
    <source>
        <dbReference type="Proteomes" id="UP000289738"/>
    </source>
</evidence>
<sequence>MSWVHYLHSCLFLVVMLSLLNIDGINMVLEGIMLLTVAGVCILVQLV</sequence>
<keyword evidence="1" id="KW-0812">Transmembrane</keyword>
<evidence type="ECO:0000313" key="3">
    <source>
        <dbReference type="EMBL" id="RYR33220.1"/>
    </source>
</evidence>
<keyword evidence="1" id="KW-1133">Transmembrane helix</keyword>
<dbReference type="Proteomes" id="UP000289738">
    <property type="component" value="Chromosome A10"/>
</dbReference>
<comment type="caution">
    <text evidence="2">The sequence shown here is derived from an EMBL/GenBank/DDBJ whole genome shotgun (WGS) entry which is preliminary data.</text>
</comment>
<organism evidence="2 4">
    <name type="scientific">Arachis hypogaea</name>
    <name type="common">Peanut</name>
    <dbReference type="NCBI Taxonomy" id="3818"/>
    <lineage>
        <taxon>Eukaryota</taxon>
        <taxon>Viridiplantae</taxon>
        <taxon>Streptophyta</taxon>
        <taxon>Embryophyta</taxon>
        <taxon>Tracheophyta</taxon>
        <taxon>Spermatophyta</taxon>
        <taxon>Magnoliopsida</taxon>
        <taxon>eudicotyledons</taxon>
        <taxon>Gunneridae</taxon>
        <taxon>Pentapetalae</taxon>
        <taxon>rosids</taxon>
        <taxon>fabids</taxon>
        <taxon>Fabales</taxon>
        <taxon>Fabaceae</taxon>
        <taxon>Papilionoideae</taxon>
        <taxon>50 kb inversion clade</taxon>
        <taxon>dalbergioids sensu lato</taxon>
        <taxon>Dalbergieae</taxon>
        <taxon>Pterocarpus clade</taxon>
        <taxon>Arachis</taxon>
    </lineage>
</organism>